<dbReference type="GeneID" id="90002683"/>
<proteinExistence type="predicted"/>
<sequence length="604" mass="68977">MPASDPDSVNCRTVLADRKLVPDEQIRLFCDILFMRFNVGEGLHDEYARTCYINRIRPQITKLRFPLARPHGVVRKLLLPEQSKYTYLCDIHCGLNADFVHQWFKFLALEVGARMEILRSSSQEHVGVYAWHSIIKPLTRLHKMWLTPEQVREAFGDFVETGFDPQITLIDAKRQADGCEACILARIAEHPNTLWALHTLIKSRITPESHERHPTRLRLLRLIDPWIQLYQDRYMTAAEVASMKQKEASNGLAEELYEKRQEIKLEQHRQRRAQRKLLDVRYSGSKKYKDLVKDLDEKALDENLYDAEHDIIDHYAALRASQRASALIVAGNIDAAASSSSVGTGPYLPYQSKSKASPASSSASATIRGQPYPSPYAPKSNMEYNKAYQDSRYSINTIRNNERALLASRATLHDINTNTNGMQHPTQYSPARPDEMAAFEGQNSRTRRPDTACVIAEQVESRIVRALPDTDDTPPTHSGTTNKHFWSHTLPSLISELASQEDINRRSMHQYILKKWPHLKQNIPEIDRLIPHKRSGRWVRLDRELSCGLFKWRDYSGLLPPNGQEQLYGDTEGLMGSSDLSLSISEGREKEIETQGQVSESNLP</sequence>
<evidence type="ECO:0000256" key="1">
    <source>
        <dbReference type="SAM" id="MobiDB-lite"/>
    </source>
</evidence>
<gene>
    <name evidence="2" type="ORF">PMZ80_009234</name>
</gene>
<feature type="region of interest" description="Disordered" evidence="1">
    <location>
        <begin position="351"/>
        <end position="380"/>
    </location>
</feature>
<evidence type="ECO:0000313" key="3">
    <source>
        <dbReference type="Proteomes" id="UP001334248"/>
    </source>
</evidence>
<feature type="compositionally biased region" description="Polar residues" evidence="1">
    <location>
        <begin position="594"/>
        <end position="604"/>
    </location>
</feature>
<comment type="caution">
    <text evidence="2">The sequence shown here is derived from an EMBL/GenBank/DDBJ whole genome shotgun (WGS) entry which is preliminary data.</text>
</comment>
<feature type="region of interest" description="Disordered" evidence="1">
    <location>
        <begin position="585"/>
        <end position="604"/>
    </location>
</feature>
<protein>
    <submittedName>
        <fullName evidence="2">Uncharacterized protein</fullName>
    </submittedName>
</protein>
<dbReference type="Proteomes" id="UP001334248">
    <property type="component" value="Unassembled WGS sequence"/>
</dbReference>
<evidence type="ECO:0000313" key="2">
    <source>
        <dbReference type="EMBL" id="KAK5938264.1"/>
    </source>
</evidence>
<dbReference type="RefSeq" id="XP_064726354.1">
    <property type="nucleotide sequence ID" value="XM_064877629.1"/>
</dbReference>
<dbReference type="EMBL" id="JAVHJV010000013">
    <property type="protein sequence ID" value="KAK5938264.1"/>
    <property type="molecule type" value="Genomic_DNA"/>
</dbReference>
<organism evidence="2 3">
    <name type="scientific">Knufia obscura</name>
    <dbReference type="NCBI Taxonomy" id="1635080"/>
    <lineage>
        <taxon>Eukaryota</taxon>
        <taxon>Fungi</taxon>
        <taxon>Dikarya</taxon>
        <taxon>Ascomycota</taxon>
        <taxon>Pezizomycotina</taxon>
        <taxon>Eurotiomycetes</taxon>
        <taxon>Chaetothyriomycetidae</taxon>
        <taxon>Chaetothyriales</taxon>
        <taxon>Trichomeriaceae</taxon>
        <taxon>Knufia</taxon>
    </lineage>
</organism>
<feature type="compositionally biased region" description="Low complexity" evidence="1">
    <location>
        <begin position="352"/>
        <end position="365"/>
    </location>
</feature>
<accession>A0ABR0RCA9</accession>
<keyword evidence="3" id="KW-1185">Reference proteome</keyword>
<name>A0ABR0RCA9_9EURO</name>
<reference evidence="2 3" key="1">
    <citation type="journal article" date="2023" name="Res Sq">
        <title>Genomic and morphological characterization of Knufia obscura isolated from the Mars 2020 spacecraft assembly facility.</title>
        <authorList>
            <person name="Chander A.M."/>
            <person name="Teixeira M.M."/>
            <person name="Singh N.K."/>
            <person name="Williams M.P."/>
            <person name="Parker C.W."/>
            <person name="Leo P."/>
            <person name="Stajich J.E."/>
            <person name="Torok T."/>
            <person name="Tighe S."/>
            <person name="Mason C.E."/>
            <person name="Venkateswaran K."/>
        </authorList>
    </citation>
    <scope>NUCLEOTIDE SEQUENCE [LARGE SCALE GENOMIC DNA]</scope>
    <source>
        <strain evidence="2 3">CCFEE 5817</strain>
    </source>
</reference>